<name>C8PLQ6_9BACT</name>
<dbReference type="AlphaFoldDB" id="C8PLQ6"/>
<keyword evidence="2" id="KW-1185">Reference proteome</keyword>
<evidence type="ECO:0000313" key="1">
    <source>
        <dbReference type="EMBL" id="EEV16368.1"/>
    </source>
</evidence>
<comment type="caution">
    <text evidence="1">The sequence shown here is derived from an EMBL/GenBank/DDBJ whole genome shotgun (WGS) entry which is preliminary data.</text>
</comment>
<proteinExistence type="predicted"/>
<protein>
    <submittedName>
        <fullName evidence="1">Uncharacterized protein</fullName>
    </submittedName>
</protein>
<organism evidence="1 2">
    <name type="scientific">Campylobacter gracilis RM3268</name>
    <dbReference type="NCBI Taxonomy" id="553220"/>
    <lineage>
        <taxon>Bacteria</taxon>
        <taxon>Pseudomonadati</taxon>
        <taxon>Campylobacterota</taxon>
        <taxon>Epsilonproteobacteria</taxon>
        <taxon>Campylobacterales</taxon>
        <taxon>Campylobacteraceae</taxon>
        <taxon>Campylobacter</taxon>
    </lineage>
</organism>
<sequence length="46" mass="5178">MRRLGGSAKSRAAIREAPEQRALRNEILCGKSCAVKLKRKILRRVS</sequence>
<dbReference type="EMBL" id="ACYG01000032">
    <property type="protein sequence ID" value="EEV16368.1"/>
    <property type="molecule type" value="Genomic_DNA"/>
</dbReference>
<gene>
    <name evidence="1" type="ORF">CAMGR0001_2067</name>
</gene>
<accession>C8PLQ6</accession>
<reference evidence="1 2" key="1">
    <citation type="submission" date="2009-07" db="EMBL/GenBank/DDBJ databases">
        <authorList>
            <person name="Madupu R."/>
            <person name="Sebastian Y."/>
            <person name="Durkin A.S."/>
            <person name="Torralba M."/>
            <person name="Methe B."/>
            <person name="Sutton G.G."/>
            <person name="Strausberg R.L."/>
            <person name="Nelson K.E."/>
        </authorList>
    </citation>
    <scope>NUCLEOTIDE SEQUENCE [LARGE SCALE GENOMIC DNA]</scope>
    <source>
        <strain evidence="1 2">RM3268</strain>
    </source>
</reference>
<dbReference type="Proteomes" id="UP000005709">
    <property type="component" value="Unassembled WGS sequence"/>
</dbReference>
<evidence type="ECO:0000313" key="2">
    <source>
        <dbReference type="Proteomes" id="UP000005709"/>
    </source>
</evidence>